<keyword evidence="1" id="KW-0732">Signal</keyword>
<dbReference type="Proteomes" id="UP000317039">
    <property type="component" value="Chromosome"/>
</dbReference>
<organism evidence="2 3">
    <name type="scientific">Nocardia otitidiscaviarum</name>
    <dbReference type="NCBI Taxonomy" id="1823"/>
    <lineage>
        <taxon>Bacteria</taxon>
        <taxon>Bacillati</taxon>
        <taxon>Actinomycetota</taxon>
        <taxon>Actinomycetes</taxon>
        <taxon>Mycobacteriales</taxon>
        <taxon>Nocardiaceae</taxon>
        <taxon>Nocardia</taxon>
    </lineage>
</organism>
<dbReference type="RefSeq" id="WP_143982309.1">
    <property type="nucleotide sequence ID" value="NZ_CP041695.1"/>
</dbReference>
<dbReference type="InterPro" id="IPR008972">
    <property type="entry name" value="Cupredoxin"/>
</dbReference>
<feature type="signal peptide" evidence="1">
    <location>
        <begin position="1"/>
        <end position="25"/>
    </location>
</feature>
<evidence type="ECO:0000313" key="3">
    <source>
        <dbReference type="Proteomes" id="UP000317039"/>
    </source>
</evidence>
<dbReference type="Gene3D" id="2.60.40.420">
    <property type="entry name" value="Cupredoxins - blue copper proteins"/>
    <property type="match status" value="1"/>
</dbReference>
<evidence type="ECO:0000313" key="2">
    <source>
        <dbReference type="EMBL" id="QDP81194.1"/>
    </source>
</evidence>
<dbReference type="KEGG" id="nod:FOH10_23265"/>
<dbReference type="AlphaFoldDB" id="A0A516NQM5"/>
<proteinExistence type="predicted"/>
<feature type="chain" id="PRO_5021747598" evidence="1">
    <location>
        <begin position="26"/>
        <end position="131"/>
    </location>
</feature>
<protein>
    <submittedName>
        <fullName evidence="2">Uncharacterized protein</fullName>
    </submittedName>
</protein>
<gene>
    <name evidence="2" type="ORF">FOH10_23265</name>
</gene>
<accession>A0A516NQM5</accession>
<dbReference type="EMBL" id="CP041695">
    <property type="protein sequence ID" value="QDP81194.1"/>
    <property type="molecule type" value="Genomic_DNA"/>
</dbReference>
<dbReference type="GeneID" id="80335282"/>
<evidence type="ECO:0000256" key="1">
    <source>
        <dbReference type="SAM" id="SignalP"/>
    </source>
</evidence>
<reference evidence="2 3" key="1">
    <citation type="submission" date="2019-07" db="EMBL/GenBank/DDBJ databases">
        <title>Complete Genome Sequence and Methylome Analysis of Nocardia otitidis-caviarum NEB252.</title>
        <authorList>
            <person name="Fomenkov A."/>
            <person name="Anton B.P."/>
            <person name="Vincze T."/>
            <person name="Roberts R.J."/>
        </authorList>
    </citation>
    <scope>NUCLEOTIDE SEQUENCE [LARGE SCALE GENOMIC DNA]</scope>
    <source>
        <strain evidence="2 3">NEB252</strain>
    </source>
</reference>
<name>A0A516NQM5_9NOCA</name>
<sequence length="131" mass="14094">MRNPGMLLGMCIIAGSMMSAAPAEALPPDWPPPEATARLTYDFGRCDTNVLRVPQDVSVQLDIVVQNQFDPDAVMTIPQFLWRRQLPLTVTPQTTSLQFIANRPGSYGFSITPSVATGSIGAGCEGTIVVE</sequence>